<protein>
    <recommendedName>
        <fullName evidence="4">KWG Leptospira</fullName>
    </recommendedName>
</protein>
<dbReference type="RefSeq" id="WP_345068706.1">
    <property type="nucleotide sequence ID" value="NZ_BAABGR010000035.1"/>
</dbReference>
<proteinExistence type="predicted"/>
<accession>A0ABP8R783</accession>
<evidence type="ECO:0000313" key="2">
    <source>
        <dbReference type="EMBL" id="GAA4519955.1"/>
    </source>
</evidence>
<evidence type="ECO:0008006" key="4">
    <source>
        <dbReference type="Google" id="ProtNLM"/>
    </source>
</evidence>
<dbReference type="PANTHER" id="PTHR37841">
    <property type="entry name" value="GLR2918 PROTEIN"/>
    <property type="match status" value="1"/>
</dbReference>
<gene>
    <name evidence="2" type="ORF">GCM10023173_23680</name>
</gene>
<reference evidence="3" key="1">
    <citation type="journal article" date="2019" name="Int. J. Syst. Evol. Microbiol.">
        <title>The Global Catalogue of Microorganisms (GCM) 10K type strain sequencing project: providing services to taxonomists for standard genome sequencing and annotation.</title>
        <authorList>
            <consortium name="The Broad Institute Genomics Platform"/>
            <consortium name="The Broad Institute Genome Sequencing Center for Infectious Disease"/>
            <person name="Wu L."/>
            <person name="Ma J."/>
        </authorList>
    </citation>
    <scope>NUCLEOTIDE SEQUENCE [LARGE SCALE GENOMIC DNA]</scope>
    <source>
        <strain evidence="3">JCM 17858</strain>
    </source>
</reference>
<feature type="signal peptide" evidence="1">
    <location>
        <begin position="1"/>
        <end position="19"/>
    </location>
</feature>
<feature type="chain" id="PRO_5046848207" description="KWG Leptospira" evidence="1">
    <location>
        <begin position="20"/>
        <end position="487"/>
    </location>
</feature>
<dbReference type="InterPro" id="IPR032774">
    <property type="entry name" value="WG_beta_rep"/>
</dbReference>
<keyword evidence="1" id="KW-0732">Signal</keyword>
<sequence>MKNILSLVAIILFSLNSFAQQNPTYKIEYRFVVDPKLMELSEEDLNESQKVLLAAVMMIQVFQEDDKPLAEVWGNKEFVKAQSNLSSNQFELTDKKNNIQYLVYPASTQYYKNERPENVPLALAEELENSDNELPFEFTDQTKEIAGYTCKLAKMIFEEEEAPNTPITLEVWYTEKLPSVYWGEYYYLKNIPGAALEITTMGIGISADKVTIDNSPNLFDIPDHYTQIESPLERDFLSMDPTADKEKEYFLADNRTAFLDEEKDLYGIKDSEGKIVLAPQFSYIQTFEDDMAVVIDENSYYGLIDINGKSIISPKYESLTYNPQDKTLAFILDEKAGIMNLQGKILIPNEYEYINFFSDEGRAIATKDGKYGVIDLQNKTVVPFQYPAIVEIVENRFIVSEEDDSYSLYSLEGDKKASFDYIMYAKEKEIFIVIQNEKYGFINADGKVIIPLQYEYATPFEKGLAEVYKQGAENSVFINTKGEIVQK</sequence>
<evidence type="ECO:0000256" key="1">
    <source>
        <dbReference type="SAM" id="SignalP"/>
    </source>
</evidence>
<evidence type="ECO:0000313" key="3">
    <source>
        <dbReference type="Proteomes" id="UP001500394"/>
    </source>
</evidence>
<organism evidence="2 3">
    <name type="scientific">Sphingobacterium thermophilum</name>
    <dbReference type="NCBI Taxonomy" id="768534"/>
    <lineage>
        <taxon>Bacteria</taxon>
        <taxon>Pseudomonadati</taxon>
        <taxon>Bacteroidota</taxon>
        <taxon>Sphingobacteriia</taxon>
        <taxon>Sphingobacteriales</taxon>
        <taxon>Sphingobacteriaceae</taxon>
        <taxon>Sphingobacterium</taxon>
    </lineage>
</organism>
<dbReference type="EMBL" id="BAABGR010000035">
    <property type="protein sequence ID" value="GAA4519955.1"/>
    <property type="molecule type" value="Genomic_DNA"/>
</dbReference>
<dbReference type="Proteomes" id="UP001500394">
    <property type="component" value="Unassembled WGS sequence"/>
</dbReference>
<dbReference type="Pfam" id="PF14903">
    <property type="entry name" value="WG_beta_rep"/>
    <property type="match status" value="4"/>
</dbReference>
<comment type="caution">
    <text evidence="2">The sequence shown here is derived from an EMBL/GenBank/DDBJ whole genome shotgun (WGS) entry which is preliminary data.</text>
</comment>
<keyword evidence="3" id="KW-1185">Reference proteome</keyword>
<name>A0ABP8R783_9SPHI</name>
<dbReference type="PANTHER" id="PTHR37841:SF1">
    <property type="entry name" value="DUF3298 DOMAIN-CONTAINING PROTEIN"/>
    <property type="match status" value="1"/>
</dbReference>